<feature type="transmembrane region" description="Helical" evidence="1">
    <location>
        <begin position="143"/>
        <end position="169"/>
    </location>
</feature>
<dbReference type="InterPro" id="IPR029063">
    <property type="entry name" value="SAM-dependent_MTases_sf"/>
</dbReference>
<keyword evidence="1" id="KW-0472">Membrane</keyword>
<evidence type="ECO:0000313" key="3">
    <source>
        <dbReference type="Proteomes" id="UP001642464"/>
    </source>
</evidence>
<organism evidence="2 3">
    <name type="scientific">Durusdinium trenchii</name>
    <dbReference type="NCBI Taxonomy" id="1381693"/>
    <lineage>
        <taxon>Eukaryota</taxon>
        <taxon>Sar</taxon>
        <taxon>Alveolata</taxon>
        <taxon>Dinophyceae</taxon>
        <taxon>Suessiales</taxon>
        <taxon>Symbiodiniaceae</taxon>
        <taxon>Durusdinium</taxon>
    </lineage>
</organism>
<evidence type="ECO:0000256" key="1">
    <source>
        <dbReference type="SAM" id="Phobius"/>
    </source>
</evidence>
<dbReference type="SUPFAM" id="SSF53335">
    <property type="entry name" value="S-adenosyl-L-methionine-dependent methyltransferases"/>
    <property type="match status" value="1"/>
</dbReference>
<comment type="caution">
    <text evidence="2">The sequence shown here is derived from an EMBL/GenBank/DDBJ whole genome shotgun (WGS) entry which is preliminary data.</text>
</comment>
<feature type="transmembrane region" description="Helical" evidence="1">
    <location>
        <begin position="175"/>
        <end position="191"/>
    </location>
</feature>
<gene>
    <name evidence="2" type="ORF">SCF082_LOCUS34895</name>
</gene>
<protein>
    <submittedName>
        <fullName evidence="2">Uncharacterized protein</fullName>
    </submittedName>
</protein>
<evidence type="ECO:0000313" key="2">
    <source>
        <dbReference type="EMBL" id="CAK9069893.1"/>
    </source>
</evidence>
<reference evidence="2 3" key="1">
    <citation type="submission" date="2024-02" db="EMBL/GenBank/DDBJ databases">
        <authorList>
            <person name="Chen Y."/>
            <person name="Shah S."/>
            <person name="Dougan E. K."/>
            <person name="Thang M."/>
            <person name="Chan C."/>
        </authorList>
    </citation>
    <scope>NUCLEOTIDE SEQUENCE [LARGE SCALE GENOMIC DNA]</scope>
</reference>
<dbReference type="Gene3D" id="3.40.50.150">
    <property type="entry name" value="Vaccinia Virus protein VP39"/>
    <property type="match status" value="1"/>
</dbReference>
<keyword evidence="3" id="KW-1185">Reference proteome</keyword>
<dbReference type="Proteomes" id="UP001642464">
    <property type="component" value="Unassembled WGS sequence"/>
</dbReference>
<keyword evidence="1" id="KW-0812">Transmembrane</keyword>
<accession>A0ABP0P2L9</accession>
<proteinExistence type="predicted"/>
<keyword evidence="1" id="KW-1133">Transmembrane helix</keyword>
<sequence length="218" mass="25378">MEQIGTCGSWLLFGAETVKTKLQNIKFNLDAWFTGADFASAALLQLQTAIRRRLDWFLFENVPEYPTEFLASLESKYRFQSTLISPQRFGKPMNRTRMYRVYFDKSKYVWRGPSLQQTLRVCCPLQDLRMNANDMYWMKPSELVLWICLLCSCVCVFLCFVAIIVLAFVCFDHRSMLWAGLISLSWAFPSLHSSSRKAMRHIIPTDWCGTFALKSFLI</sequence>
<dbReference type="EMBL" id="CAXAMM010032546">
    <property type="protein sequence ID" value="CAK9069893.1"/>
    <property type="molecule type" value="Genomic_DNA"/>
</dbReference>
<name>A0ABP0P2L9_9DINO</name>